<dbReference type="EMBL" id="CP014777">
    <property type="protein sequence ID" value="AMR39559.1"/>
    <property type="molecule type" value="Genomic_DNA"/>
</dbReference>
<evidence type="ECO:0000259" key="1">
    <source>
        <dbReference type="SMART" id="SM00974"/>
    </source>
</evidence>
<dbReference type="Pfam" id="PF10544">
    <property type="entry name" value="T5orf172"/>
    <property type="match status" value="1"/>
</dbReference>
<keyword evidence="2" id="KW-0614">Plasmid</keyword>
<evidence type="ECO:0000313" key="2">
    <source>
        <dbReference type="EMBL" id="AMR39559.1"/>
    </source>
</evidence>
<reference evidence="2" key="1">
    <citation type="submission" date="2016-03" db="EMBL/GenBank/DDBJ databases">
        <authorList>
            <person name="Ploux O."/>
        </authorList>
    </citation>
    <scope>NUCLEOTIDE SEQUENCE</scope>
    <source>
        <strain evidence="2">FB2</strain>
        <plasmid evidence="2">pFB2.2</plasmid>
    </source>
</reference>
<geneLocation type="plasmid" evidence="2">
    <name>pFB2.2</name>
</geneLocation>
<feature type="domain" description="Bacteriophage T5 Orf172 DNA-binding" evidence="1">
    <location>
        <begin position="16"/>
        <end position="95"/>
    </location>
</feature>
<dbReference type="SMART" id="SM00974">
    <property type="entry name" value="T5orf172"/>
    <property type="match status" value="1"/>
</dbReference>
<dbReference type="RefSeq" id="WP_020316924.1">
    <property type="nucleotide sequence ID" value="NZ_CP014777.1"/>
</dbReference>
<gene>
    <name evidence="2" type="ORF">LG71_27870</name>
</gene>
<protein>
    <recommendedName>
        <fullName evidence="1">Bacteriophage T5 Orf172 DNA-binding domain-containing protein</fullName>
    </recommendedName>
</protein>
<dbReference type="AlphaFoldDB" id="A0A142I4J4"/>
<sequence length="343" mass="39644">MTDETTGYVYILEVSDIDLPVCKIGMTTRDPTSRCDEINKSSTGDFIWAISHSIFVSDCKKLERLIHDKLSPLRQKRREFFNLRADDAYRAVMSIFESQDEIKMMIELESKSLSIINPDHKVKKNNRYLSKHGSDEYAEILQSFCEVLGVKGRAFGQLNKPFFGMSDGNEGVQWNISVCTQSNNIRMGVNLEGIKYKDWPIAKLIKSELAVPGLLSVIQKLDSEDEINMTFYRDAWQVVSRPEIREKYIGGKEFNLNELTHGEWERILNEALNCLDKERDYKGRNMQDVTMVNKNGSVLVRTMPVSPHLTIWSPLIINDNIDDAIRNKFNQLIHIHRWMMQLS</sequence>
<organism evidence="2">
    <name type="scientific">Pluralibacter gergoviae</name>
    <name type="common">Enterobacter gergoviae</name>
    <dbReference type="NCBI Taxonomy" id="61647"/>
    <lineage>
        <taxon>Bacteria</taxon>
        <taxon>Pseudomonadati</taxon>
        <taxon>Pseudomonadota</taxon>
        <taxon>Gammaproteobacteria</taxon>
        <taxon>Enterobacterales</taxon>
        <taxon>Enterobacteriaceae</taxon>
        <taxon>Pluralibacter</taxon>
    </lineage>
</organism>
<dbReference type="InterPro" id="IPR018306">
    <property type="entry name" value="Phage_T5_Orf172_DNA-bd"/>
</dbReference>
<name>A0A142I4J4_PLUGE</name>
<proteinExistence type="predicted"/>
<accession>A0A142I4J4</accession>